<dbReference type="InterPro" id="IPR039567">
    <property type="entry name" value="Gly-zipper"/>
</dbReference>
<reference evidence="6 7" key="1">
    <citation type="journal article" date="2014" name="ISME J.">
        <title>Adaptation of an abundant Roseobacter RCA organism to pelagic systems revealed by genomic and transcriptomic analyses.</title>
        <authorList>
            <person name="Voget S."/>
            <person name="Wemheuer B."/>
            <person name="Brinkhoff T."/>
            <person name="Vollmers J."/>
            <person name="Dietrich S."/>
            <person name="Giebel H.A."/>
            <person name="Beardsley C."/>
            <person name="Sardemann C."/>
            <person name="Bakenhus I."/>
            <person name="Billerbeck S."/>
            <person name="Daniel R."/>
            <person name="Simon M."/>
        </authorList>
    </citation>
    <scope>NUCLEOTIDE SEQUENCE [LARGE SCALE GENOMIC DNA]</scope>
    <source>
        <strain evidence="6 7">RCA23</strain>
    </source>
</reference>
<sequence length="180" mass="18913">MGGLIGAIAGMEMSRKGDRKKGAIIGAIVGAAAGNAIGQTLDEQAADLRRDLNNNQVNITNTGSELIVTMPQDILFALDSAAVRSDLRRDLGVVAGNLQAYPNSTISIEGHTDNTGTANYNRILSQRRANAVADILVNNGVPPARLYAVGRGENEPVASNLSATGRAQNRRVEIVIRPNA</sequence>
<dbReference type="Proteomes" id="UP000028680">
    <property type="component" value="Chromosome"/>
</dbReference>
<dbReference type="InterPro" id="IPR006665">
    <property type="entry name" value="OmpA-like"/>
</dbReference>
<evidence type="ECO:0000313" key="7">
    <source>
        <dbReference type="Proteomes" id="UP000028680"/>
    </source>
</evidence>
<dbReference type="InterPro" id="IPR050330">
    <property type="entry name" value="Bact_OuterMem_StrucFunc"/>
</dbReference>
<dbReference type="SUPFAM" id="SSF103088">
    <property type="entry name" value="OmpA-like"/>
    <property type="match status" value="1"/>
</dbReference>
<evidence type="ECO:0000313" key="6">
    <source>
        <dbReference type="EMBL" id="AII85670.1"/>
    </source>
</evidence>
<evidence type="ECO:0000259" key="5">
    <source>
        <dbReference type="PROSITE" id="PS51123"/>
    </source>
</evidence>
<evidence type="ECO:0000256" key="2">
    <source>
        <dbReference type="ARBA" id="ARBA00023136"/>
    </source>
</evidence>
<proteinExistence type="predicted"/>
<protein>
    <submittedName>
        <fullName evidence="6">Inner membrane lipoprotein YiaD</fullName>
    </submittedName>
</protein>
<evidence type="ECO:0000256" key="1">
    <source>
        <dbReference type="ARBA" id="ARBA00004442"/>
    </source>
</evidence>
<dbReference type="InterPro" id="IPR006690">
    <property type="entry name" value="OMPA-like_CS"/>
</dbReference>
<organism evidence="6 7">
    <name type="scientific">Planktomarina temperata RCA23</name>
    <dbReference type="NCBI Taxonomy" id="666509"/>
    <lineage>
        <taxon>Bacteria</taxon>
        <taxon>Pseudomonadati</taxon>
        <taxon>Pseudomonadota</taxon>
        <taxon>Alphaproteobacteria</taxon>
        <taxon>Rhodobacterales</taxon>
        <taxon>Paracoccaceae</taxon>
        <taxon>Planktomarina</taxon>
    </lineage>
</organism>
<evidence type="ECO:0000256" key="4">
    <source>
        <dbReference type="PROSITE-ProRule" id="PRU00473"/>
    </source>
</evidence>
<comment type="subcellular location">
    <subcellularLocation>
        <location evidence="1">Cell outer membrane</location>
    </subcellularLocation>
</comment>
<accession>A0AAN0RGE5</accession>
<keyword evidence="2 4" id="KW-0472">Membrane</keyword>
<dbReference type="KEGG" id="ptp:RCA23_c01010"/>
<dbReference type="Pfam" id="PF00691">
    <property type="entry name" value="OmpA"/>
    <property type="match status" value="1"/>
</dbReference>
<dbReference type="Gene3D" id="3.30.1330.60">
    <property type="entry name" value="OmpA-like domain"/>
    <property type="match status" value="1"/>
</dbReference>
<dbReference type="InterPro" id="IPR006664">
    <property type="entry name" value="OMP_bac"/>
</dbReference>
<name>A0AAN0RGE5_9RHOB</name>
<dbReference type="PROSITE" id="PS01068">
    <property type="entry name" value="OMPA_1"/>
    <property type="match status" value="1"/>
</dbReference>
<dbReference type="PANTHER" id="PTHR30329:SF21">
    <property type="entry name" value="LIPOPROTEIN YIAD-RELATED"/>
    <property type="match status" value="1"/>
</dbReference>
<dbReference type="GO" id="GO:0009279">
    <property type="term" value="C:cell outer membrane"/>
    <property type="evidence" value="ECO:0007669"/>
    <property type="project" value="UniProtKB-SubCell"/>
</dbReference>
<evidence type="ECO:0000256" key="3">
    <source>
        <dbReference type="ARBA" id="ARBA00023237"/>
    </source>
</evidence>
<dbReference type="InterPro" id="IPR036737">
    <property type="entry name" value="OmpA-like_sf"/>
</dbReference>
<keyword evidence="3" id="KW-0998">Cell outer membrane</keyword>
<keyword evidence="7" id="KW-1185">Reference proteome</keyword>
<feature type="domain" description="OmpA-like" evidence="5">
    <location>
        <begin position="63"/>
        <end position="180"/>
    </location>
</feature>
<dbReference type="EMBL" id="CP003984">
    <property type="protein sequence ID" value="AII85670.1"/>
    <property type="molecule type" value="Genomic_DNA"/>
</dbReference>
<keyword evidence="6" id="KW-0449">Lipoprotein</keyword>
<dbReference type="PROSITE" id="PS51123">
    <property type="entry name" value="OMPA_2"/>
    <property type="match status" value="1"/>
</dbReference>
<dbReference type="PANTHER" id="PTHR30329">
    <property type="entry name" value="STATOR ELEMENT OF FLAGELLAR MOTOR COMPLEX"/>
    <property type="match status" value="1"/>
</dbReference>
<dbReference type="Pfam" id="PF13488">
    <property type="entry name" value="Gly-zipper_Omp"/>
    <property type="match status" value="1"/>
</dbReference>
<dbReference type="AlphaFoldDB" id="A0AAN0RGE5"/>
<gene>
    <name evidence="6" type="primary">yiaD</name>
    <name evidence="6" type="ORF">RCA23_c01010</name>
</gene>
<dbReference type="CDD" id="cd07185">
    <property type="entry name" value="OmpA_C-like"/>
    <property type="match status" value="1"/>
</dbReference>
<dbReference type="PRINTS" id="PR01021">
    <property type="entry name" value="OMPADOMAIN"/>
</dbReference>